<dbReference type="AlphaFoldDB" id="A0A5C1AB65"/>
<dbReference type="PROSITE" id="PS50151">
    <property type="entry name" value="UVR"/>
    <property type="match status" value="1"/>
</dbReference>
<evidence type="ECO:0000313" key="4">
    <source>
        <dbReference type="EMBL" id="QEL14374.1"/>
    </source>
</evidence>
<accession>A0A5C1AB65</accession>
<keyword evidence="1" id="KW-0742">SOS response</keyword>
<dbReference type="PIRSF" id="PIRSF015034">
    <property type="entry name" value="YacH"/>
    <property type="match status" value="1"/>
</dbReference>
<feature type="coiled-coil region" evidence="2">
    <location>
        <begin position="119"/>
        <end position="158"/>
    </location>
</feature>
<dbReference type="GO" id="GO:0009432">
    <property type="term" value="P:SOS response"/>
    <property type="evidence" value="ECO:0007669"/>
    <property type="project" value="UniProtKB-KW"/>
</dbReference>
<evidence type="ECO:0000256" key="1">
    <source>
        <dbReference type="ARBA" id="ARBA00023236"/>
    </source>
</evidence>
<dbReference type="Proteomes" id="UP000324974">
    <property type="component" value="Chromosome"/>
</dbReference>
<dbReference type="KEGG" id="lrs:PX52LOC_01262"/>
<feature type="domain" description="UVR" evidence="3">
    <location>
        <begin position="123"/>
        <end position="158"/>
    </location>
</feature>
<reference evidence="5" key="1">
    <citation type="submission" date="2019-08" db="EMBL/GenBank/DDBJ databases">
        <title>Limnoglobus roseus gen. nov., sp. nov., a novel freshwater planctomycete with a giant genome from the family Gemmataceae.</title>
        <authorList>
            <person name="Kulichevskaya I.S."/>
            <person name="Naumoff D.G."/>
            <person name="Miroshnikov K."/>
            <person name="Ivanova A."/>
            <person name="Philippov D.A."/>
            <person name="Hakobyan A."/>
            <person name="Rijpstra I.C."/>
            <person name="Sinninghe Damste J.S."/>
            <person name="Liesack W."/>
            <person name="Dedysh S.N."/>
        </authorList>
    </citation>
    <scope>NUCLEOTIDE SEQUENCE [LARGE SCALE GENOMIC DNA]</scope>
    <source>
        <strain evidence="5">PX52</strain>
    </source>
</reference>
<keyword evidence="1" id="KW-0227">DNA damage</keyword>
<evidence type="ECO:0000313" key="5">
    <source>
        <dbReference type="Proteomes" id="UP000324974"/>
    </source>
</evidence>
<dbReference type="GO" id="GO:0050897">
    <property type="term" value="F:cobalt ion binding"/>
    <property type="evidence" value="ECO:0007669"/>
    <property type="project" value="TreeGrafter"/>
</dbReference>
<dbReference type="GO" id="GO:0008270">
    <property type="term" value="F:zinc ion binding"/>
    <property type="evidence" value="ECO:0007669"/>
    <property type="project" value="TreeGrafter"/>
</dbReference>
<evidence type="ECO:0000256" key="2">
    <source>
        <dbReference type="SAM" id="Coils"/>
    </source>
</evidence>
<dbReference type="GO" id="GO:0005507">
    <property type="term" value="F:copper ion binding"/>
    <property type="evidence" value="ECO:0007669"/>
    <property type="project" value="TreeGrafter"/>
</dbReference>
<organism evidence="4 5">
    <name type="scientific">Limnoglobus roseus</name>
    <dbReference type="NCBI Taxonomy" id="2598579"/>
    <lineage>
        <taxon>Bacteria</taxon>
        <taxon>Pseudomonadati</taxon>
        <taxon>Planctomycetota</taxon>
        <taxon>Planctomycetia</taxon>
        <taxon>Gemmatales</taxon>
        <taxon>Gemmataceae</taxon>
        <taxon>Limnoglobus</taxon>
    </lineage>
</organism>
<dbReference type="GO" id="GO:0046870">
    <property type="term" value="F:cadmium ion binding"/>
    <property type="evidence" value="ECO:0007669"/>
    <property type="project" value="TreeGrafter"/>
</dbReference>
<name>A0A5C1AB65_9BACT</name>
<keyword evidence="5" id="KW-1185">Reference proteome</keyword>
<dbReference type="GO" id="GO:1990170">
    <property type="term" value="P:stress response to cadmium ion"/>
    <property type="evidence" value="ECO:0007669"/>
    <property type="project" value="TreeGrafter"/>
</dbReference>
<dbReference type="InterPro" id="IPR001943">
    <property type="entry name" value="UVR_dom"/>
</dbReference>
<dbReference type="InterPro" id="IPR025542">
    <property type="entry name" value="YacH"/>
</dbReference>
<sequence>MKCQRCPKQATFHITEVMGEEKFFDLHLCEECAQKHLADPEASVKKVADKPAAAVEDLSDLGNRHCEACGIKFVEFRNTGRLGCPHDYDSFKDELLPLLDNIHGDTKHVGKTPRRLPKVKASQTELANLRRQLQVAVTKEAYEEAAQLRDKIKRLEESE</sequence>
<dbReference type="OrthoDB" id="9788704at2"/>
<dbReference type="PANTHER" id="PTHR38430:SF1">
    <property type="entry name" value="PROTEIN-ARGININE KINASE ACTIVATOR PROTEIN"/>
    <property type="match status" value="1"/>
</dbReference>
<dbReference type="Gene3D" id="4.10.860.10">
    <property type="entry name" value="UVR domain"/>
    <property type="match status" value="1"/>
</dbReference>
<dbReference type="InterPro" id="IPR036876">
    <property type="entry name" value="UVR_dom_sf"/>
</dbReference>
<evidence type="ECO:0000259" key="3">
    <source>
        <dbReference type="PROSITE" id="PS50151"/>
    </source>
</evidence>
<dbReference type="Pfam" id="PF02151">
    <property type="entry name" value="UVR"/>
    <property type="match status" value="1"/>
</dbReference>
<gene>
    <name evidence="4" type="ORF">PX52LOC_01262</name>
</gene>
<protein>
    <submittedName>
        <fullName evidence="4">McsA</fullName>
    </submittedName>
</protein>
<dbReference type="EMBL" id="CP042425">
    <property type="protein sequence ID" value="QEL14374.1"/>
    <property type="molecule type" value="Genomic_DNA"/>
</dbReference>
<keyword evidence="2" id="KW-0175">Coiled coil</keyword>
<dbReference type="PANTHER" id="PTHR38430">
    <property type="entry name" value="PROTEIN-ARGININE KINASE ACTIVATOR PROTEIN"/>
    <property type="match status" value="1"/>
</dbReference>
<dbReference type="RefSeq" id="WP_149109268.1">
    <property type="nucleotide sequence ID" value="NZ_CP042425.1"/>
</dbReference>
<dbReference type="GO" id="GO:1990169">
    <property type="term" value="P:stress response to copper ion"/>
    <property type="evidence" value="ECO:0007669"/>
    <property type="project" value="TreeGrafter"/>
</dbReference>
<proteinExistence type="predicted"/>
<dbReference type="SUPFAM" id="SSF46600">
    <property type="entry name" value="C-terminal UvrC-binding domain of UvrB"/>
    <property type="match status" value="1"/>
</dbReference>